<evidence type="ECO:0000259" key="9">
    <source>
        <dbReference type="Pfam" id="PF00361"/>
    </source>
</evidence>
<organism evidence="10 11">
    <name type="scientific">Lientehia hominis</name>
    <dbReference type="NCBI Taxonomy" id="2897778"/>
    <lineage>
        <taxon>Bacteria</taxon>
        <taxon>Bacillati</taxon>
        <taxon>Bacillota</taxon>
        <taxon>Clostridia</taxon>
        <taxon>Lachnospirales</taxon>
        <taxon>Lachnospiraceae</taxon>
        <taxon>Lientehia</taxon>
    </lineage>
</organism>
<evidence type="ECO:0000313" key="10">
    <source>
        <dbReference type="EMBL" id="MCD2491355.1"/>
    </source>
</evidence>
<dbReference type="GO" id="GO:0016491">
    <property type="term" value="F:oxidoreductase activity"/>
    <property type="evidence" value="ECO:0007669"/>
    <property type="project" value="UniProtKB-KW"/>
</dbReference>
<feature type="transmembrane region" description="Helical" evidence="8">
    <location>
        <begin position="543"/>
        <end position="562"/>
    </location>
</feature>
<keyword evidence="6 8" id="KW-0472">Membrane</keyword>
<evidence type="ECO:0000313" key="11">
    <source>
        <dbReference type="Proteomes" id="UP001299265"/>
    </source>
</evidence>
<feature type="transmembrane region" description="Helical" evidence="8">
    <location>
        <begin position="312"/>
        <end position="334"/>
    </location>
</feature>
<feature type="transmembrane region" description="Helical" evidence="8">
    <location>
        <begin position="34"/>
        <end position="57"/>
    </location>
</feature>
<keyword evidence="5" id="KW-0560">Oxidoreductase</keyword>
<dbReference type="PRINTS" id="PR01434">
    <property type="entry name" value="NADHDHGNASE5"/>
</dbReference>
<evidence type="ECO:0000256" key="4">
    <source>
        <dbReference type="ARBA" id="ARBA00022989"/>
    </source>
</evidence>
<dbReference type="EMBL" id="JAJNOR010000001">
    <property type="protein sequence ID" value="MCD2491355.1"/>
    <property type="molecule type" value="Genomic_DNA"/>
</dbReference>
<dbReference type="Pfam" id="PF00361">
    <property type="entry name" value="Proton_antipo_M"/>
    <property type="match status" value="1"/>
</dbReference>
<evidence type="ECO:0000256" key="3">
    <source>
        <dbReference type="ARBA" id="ARBA00022692"/>
    </source>
</evidence>
<dbReference type="Proteomes" id="UP001299265">
    <property type="component" value="Unassembled WGS sequence"/>
</dbReference>
<evidence type="ECO:0000256" key="2">
    <source>
        <dbReference type="ARBA" id="ARBA00022475"/>
    </source>
</evidence>
<feature type="transmembrane region" description="Helical" evidence="8">
    <location>
        <begin position="492"/>
        <end position="511"/>
    </location>
</feature>
<dbReference type="RefSeq" id="WP_231061293.1">
    <property type="nucleotide sequence ID" value="NZ_JAJNOR010000001.1"/>
</dbReference>
<dbReference type="GO" id="GO:0005886">
    <property type="term" value="C:plasma membrane"/>
    <property type="evidence" value="ECO:0007669"/>
    <property type="project" value="UniProtKB-SubCell"/>
</dbReference>
<proteinExistence type="predicted"/>
<evidence type="ECO:0000256" key="1">
    <source>
        <dbReference type="ARBA" id="ARBA00004651"/>
    </source>
</evidence>
<feature type="transmembrane region" description="Helical" evidence="8">
    <location>
        <begin position="6"/>
        <end position="22"/>
    </location>
</feature>
<feature type="transmembrane region" description="Helical" evidence="8">
    <location>
        <begin position="285"/>
        <end position="305"/>
    </location>
</feature>
<feature type="domain" description="NADH:quinone oxidoreductase/Mrp antiporter transmembrane" evidence="9">
    <location>
        <begin position="138"/>
        <end position="427"/>
    </location>
</feature>
<feature type="transmembrane region" description="Helical" evidence="8">
    <location>
        <begin position="121"/>
        <end position="139"/>
    </location>
</feature>
<dbReference type="AlphaFoldDB" id="A0AAP2RI89"/>
<feature type="transmembrane region" description="Helical" evidence="8">
    <location>
        <begin position="219"/>
        <end position="243"/>
    </location>
</feature>
<feature type="transmembrane region" description="Helical" evidence="8">
    <location>
        <begin position="354"/>
        <end position="370"/>
    </location>
</feature>
<evidence type="ECO:0000256" key="5">
    <source>
        <dbReference type="ARBA" id="ARBA00023002"/>
    </source>
</evidence>
<reference evidence="10 11" key="1">
    <citation type="submission" date="2021-11" db="EMBL/GenBank/DDBJ databases">
        <title>Lacrimispora sp. nov. NSJ-141 isolated from human feces.</title>
        <authorList>
            <person name="Abdugheni R."/>
        </authorList>
    </citation>
    <scope>NUCLEOTIDE SEQUENCE [LARGE SCALE GENOMIC DNA]</scope>
    <source>
        <strain evidence="10 11">NSJ-141</strain>
    </source>
</reference>
<name>A0AAP2RI89_9FIRM</name>
<dbReference type="PANTHER" id="PTHR42682:SF4">
    <property type="entry name" value="NADH-UBIQUINONE_PLASTOQUINONE"/>
    <property type="match status" value="1"/>
</dbReference>
<feature type="transmembrane region" description="Helical" evidence="8">
    <location>
        <begin position="145"/>
        <end position="161"/>
    </location>
</feature>
<dbReference type="InterPro" id="IPR001750">
    <property type="entry name" value="ND/Mrp_TM"/>
</dbReference>
<protein>
    <submittedName>
        <fullName evidence="10">Complex I subunit 5 family protein</fullName>
    </submittedName>
</protein>
<keyword evidence="4 8" id="KW-1133">Transmembrane helix</keyword>
<feature type="transmembrane region" description="Helical" evidence="8">
    <location>
        <begin position="735"/>
        <end position="755"/>
    </location>
</feature>
<evidence type="ECO:0000256" key="8">
    <source>
        <dbReference type="SAM" id="Phobius"/>
    </source>
</evidence>
<keyword evidence="3 7" id="KW-0812">Transmembrane</keyword>
<sequence>MSGDWILLILVIWPMIGAFLSYGTGRRRKTGRNLFADGVVIAEFALLCGLFACGLLSGSGGVSGMELHVLDFKWEGFCGLGLTLRLDGFRVLYGLVAAFMWMMTTVFSREYFGHYRNRNRYYLFLLLTLGATMGVFLSADLYTTFIFFEIMSFTSYVWVAHDEKEAAMRAAGTYLGVAVVGGMVMLMGLFMLYHTAGTLQMDELLEACRKVRPEKSGVLYLSGALMLFGFGAKAGMFPLHIWLPKAHPVAPAPASALLSGILTKSGIFGILVVSCNIFLHDPAWGMAVLLLGMVTMLGGAALAVFSVDLKRTLACSSMSQIGFILVGIGMQGLLGEENALAVRGTLLHMVNHSLFKLVLFMAAGVVYMNLHKLNLNEIRGFGRKKPLLKFCFLMGALGIGGIPLWSGYVSKTLLHESIVEYTALTLQAKAGMAVMGSPAFFKTVEWLFLLAGGMTAAYMLKLFIAVFVEKHPEKQDEFDWEYKKYWNTESRLAVTIPALLLPVMGTLPGIVMNKIAELGQPFMRGENPLHAVHYFSLENLKGGMVSVGIGLVLYFGVIRTCLMRKGRNGIREYVDRWPAFLDLEERVYRPVLLQFFPWLFGGICGFLDKYVISGIQGAFLGISGAVCQFLDTYVVETAVKVFMAATAFGSRVLDHMTDGIIVLARRTTHRQVKGHRKKVMRDRFAYAMGHFLDGCAALLNKTVRKKHPIRKSYVPNLIELEEETVRTNRIINGSLSFALMLVCIGLILVLLYLLWQR</sequence>
<feature type="transmembrane region" description="Helical" evidence="8">
    <location>
        <begin position="255"/>
        <end position="279"/>
    </location>
</feature>
<keyword evidence="2" id="KW-1003">Cell membrane</keyword>
<feature type="transmembrane region" description="Helical" evidence="8">
    <location>
        <begin position="91"/>
        <end position="109"/>
    </location>
</feature>
<feature type="transmembrane region" description="Helical" evidence="8">
    <location>
        <begin position="446"/>
        <end position="468"/>
    </location>
</feature>
<dbReference type="PANTHER" id="PTHR42682">
    <property type="entry name" value="HYDROGENASE-4 COMPONENT F"/>
    <property type="match status" value="1"/>
</dbReference>
<keyword evidence="11" id="KW-1185">Reference proteome</keyword>
<gene>
    <name evidence="10" type="ORF">LQE92_01775</name>
</gene>
<accession>A0AAP2RI89</accession>
<evidence type="ECO:0000256" key="6">
    <source>
        <dbReference type="ARBA" id="ARBA00023136"/>
    </source>
</evidence>
<comment type="caution">
    <text evidence="10">The sequence shown here is derived from an EMBL/GenBank/DDBJ whole genome shotgun (WGS) entry which is preliminary data.</text>
</comment>
<evidence type="ECO:0000256" key="7">
    <source>
        <dbReference type="RuleBase" id="RU000320"/>
    </source>
</evidence>
<feature type="transmembrane region" description="Helical" evidence="8">
    <location>
        <begin position="390"/>
        <end position="408"/>
    </location>
</feature>
<comment type="subcellular location">
    <subcellularLocation>
        <location evidence="1">Cell membrane</location>
        <topology evidence="1">Multi-pass membrane protein</topology>
    </subcellularLocation>
    <subcellularLocation>
        <location evidence="7">Membrane</location>
        <topology evidence="7">Multi-pass membrane protein</topology>
    </subcellularLocation>
</comment>
<dbReference type="InterPro" id="IPR052175">
    <property type="entry name" value="ComplexI-like_HydComp"/>
</dbReference>
<feature type="transmembrane region" description="Helical" evidence="8">
    <location>
        <begin position="173"/>
        <end position="193"/>
    </location>
</feature>